<protein>
    <recommendedName>
        <fullName evidence="4">Carbohydrate kinase FGGY C-terminal domain-containing protein</fullName>
    </recommendedName>
</protein>
<keyword evidence="3" id="KW-0418">Kinase</keyword>
<evidence type="ECO:0000256" key="1">
    <source>
        <dbReference type="ARBA" id="ARBA00009156"/>
    </source>
</evidence>
<dbReference type="PANTHER" id="PTHR10196:SF57">
    <property type="entry name" value="XYLULOSE KINASE"/>
    <property type="match status" value="1"/>
</dbReference>
<dbReference type="EMBL" id="JAHQIW010000561">
    <property type="protein sequence ID" value="KAJ1348776.1"/>
    <property type="molecule type" value="Genomic_DNA"/>
</dbReference>
<gene>
    <name evidence="5" type="ORF">KIN20_004168</name>
</gene>
<dbReference type="AlphaFoldDB" id="A0AAD5QJ37"/>
<name>A0AAD5QJ37_PARTN</name>
<feature type="domain" description="Carbohydrate kinase FGGY C-terminal" evidence="4">
    <location>
        <begin position="242"/>
        <end position="318"/>
    </location>
</feature>
<dbReference type="InterPro" id="IPR043129">
    <property type="entry name" value="ATPase_NBD"/>
</dbReference>
<dbReference type="GO" id="GO:0005997">
    <property type="term" value="P:xylulose metabolic process"/>
    <property type="evidence" value="ECO:0007669"/>
    <property type="project" value="TreeGrafter"/>
</dbReference>
<organism evidence="5 6">
    <name type="scientific">Parelaphostrongylus tenuis</name>
    <name type="common">Meningeal worm</name>
    <dbReference type="NCBI Taxonomy" id="148309"/>
    <lineage>
        <taxon>Eukaryota</taxon>
        <taxon>Metazoa</taxon>
        <taxon>Ecdysozoa</taxon>
        <taxon>Nematoda</taxon>
        <taxon>Chromadorea</taxon>
        <taxon>Rhabditida</taxon>
        <taxon>Rhabditina</taxon>
        <taxon>Rhabditomorpha</taxon>
        <taxon>Strongyloidea</taxon>
        <taxon>Metastrongylidae</taxon>
        <taxon>Parelaphostrongylus</taxon>
    </lineage>
</organism>
<evidence type="ECO:0000256" key="2">
    <source>
        <dbReference type="ARBA" id="ARBA00022679"/>
    </source>
</evidence>
<reference evidence="5" key="1">
    <citation type="submission" date="2021-06" db="EMBL/GenBank/DDBJ databases">
        <title>Parelaphostrongylus tenuis whole genome reference sequence.</title>
        <authorList>
            <person name="Garwood T.J."/>
            <person name="Larsen P.A."/>
            <person name="Fountain-Jones N.M."/>
            <person name="Garbe J.R."/>
            <person name="Macchietto M.G."/>
            <person name="Kania S.A."/>
            <person name="Gerhold R.W."/>
            <person name="Richards J.E."/>
            <person name="Wolf T.M."/>
        </authorList>
    </citation>
    <scope>NUCLEOTIDE SEQUENCE</scope>
    <source>
        <strain evidence="5">MNPRO001-30</strain>
        <tissue evidence="5">Meninges</tissue>
    </source>
</reference>
<comment type="caution">
    <text evidence="5">The sequence shown here is derived from an EMBL/GenBank/DDBJ whole genome shotgun (WGS) entry which is preliminary data.</text>
</comment>
<dbReference type="GO" id="GO:0004856">
    <property type="term" value="F:D-xylulokinase activity"/>
    <property type="evidence" value="ECO:0007669"/>
    <property type="project" value="TreeGrafter"/>
</dbReference>
<keyword evidence="2" id="KW-0808">Transferase</keyword>
<evidence type="ECO:0000259" key="4">
    <source>
        <dbReference type="Pfam" id="PF02782"/>
    </source>
</evidence>
<accession>A0AAD5QJ37</accession>
<dbReference type="Proteomes" id="UP001196413">
    <property type="component" value="Unassembled WGS sequence"/>
</dbReference>
<dbReference type="InterPro" id="IPR018485">
    <property type="entry name" value="FGGY_C"/>
</dbReference>
<dbReference type="GO" id="GO:0005829">
    <property type="term" value="C:cytosol"/>
    <property type="evidence" value="ECO:0007669"/>
    <property type="project" value="TreeGrafter"/>
</dbReference>
<comment type="similarity">
    <text evidence="1">Belongs to the FGGY kinase family.</text>
</comment>
<proteinExistence type="inferred from homology"/>
<sequence length="366" mass="40472">MEKAVNGRENMVRITGSRAHHRFSGPQIKKVLETNGQAWSNCERISVVSSFVCSLFRGEIAPIDYTDGSGMNLMDIQAQEWSVDCLAAIDGGDEQRTHLREKLGTLANPSKPLGTVSNYMIQKYGFSKDCKVLPFLGDNPASLAGLNLSEGDVAISLVISLEEREKFMVLVCFKNGSLTRERVRKQLGCQWNEFATLLAKTPPGNNGSIGFYFDDDEIAPRAGKGDFRYQKDSSYREVKEFAPEVEARALLEGQSLLKLMYARAMGCQTGKGRLFLTGGASTNPDLQRILSDVFSMDVYTLNVPDSAALGGAMLARYAYYSPPTSYSDYYNTTNFEKVAQPDTTKSQIYENMLAEVSKLCRSLPVP</sequence>
<keyword evidence="6" id="KW-1185">Reference proteome</keyword>
<dbReference type="PANTHER" id="PTHR10196">
    <property type="entry name" value="SUGAR KINASE"/>
    <property type="match status" value="1"/>
</dbReference>
<dbReference type="SUPFAM" id="SSF53067">
    <property type="entry name" value="Actin-like ATPase domain"/>
    <property type="match status" value="2"/>
</dbReference>
<dbReference type="Pfam" id="PF02782">
    <property type="entry name" value="FGGY_C"/>
    <property type="match status" value="1"/>
</dbReference>
<evidence type="ECO:0000256" key="3">
    <source>
        <dbReference type="ARBA" id="ARBA00022777"/>
    </source>
</evidence>
<evidence type="ECO:0000313" key="6">
    <source>
        <dbReference type="Proteomes" id="UP001196413"/>
    </source>
</evidence>
<dbReference type="Gene3D" id="3.30.420.40">
    <property type="match status" value="2"/>
</dbReference>
<evidence type="ECO:0000313" key="5">
    <source>
        <dbReference type="EMBL" id="KAJ1348776.1"/>
    </source>
</evidence>